<comment type="caution">
    <text evidence="1">The sequence shown here is derived from an EMBL/GenBank/DDBJ whole genome shotgun (WGS) entry which is preliminary data.</text>
</comment>
<dbReference type="EMBL" id="JADCTT010000004">
    <property type="protein sequence ID" value="KAF9752825.1"/>
    <property type="molecule type" value="Genomic_DNA"/>
</dbReference>
<sequence>MVWRRGPAYPRPLRRLLTDSRNNILPSSVIRYTTAGIEKIEDPSQKMSPKLSKIQRTELQNIIISKLQGEEFIIDNEIAEMIIPCTTRAVRYARLNILQYGTIDGLGNTIGHPGK</sequence>
<evidence type="ECO:0000313" key="1">
    <source>
        <dbReference type="EMBL" id="KAF9752825.1"/>
    </source>
</evidence>
<protein>
    <submittedName>
        <fullName evidence="1">Uncharacterized protein</fullName>
    </submittedName>
</protein>
<dbReference type="Proteomes" id="UP000616885">
    <property type="component" value="Unassembled WGS sequence"/>
</dbReference>
<gene>
    <name evidence="1" type="ORF">IM811_011583</name>
</gene>
<organism evidence="1 2">
    <name type="scientific">Bionectria ochroleuca</name>
    <name type="common">Gliocladium roseum</name>
    <dbReference type="NCBI Taxonomy" id="29856"/>
    <lineage>
        <taxon>Eukaryota</taxon>
        <taxon>Fungi</taxon>
        <taxon>Dikarya</taxon>
        <taxon>Ascomycota</taxon>
        <taxon>Pezizomycotina</taxon>
        <taxon>Sordariomycetes</taxon>
        <taxon>Hypocreomycetidae</taxon>
        <taxon>Hypocreales</taxon>
        <taxon>Bionectriaceae</taxon>
        <taxon>Clonostachys</taxon>
    </lineage>
</organism>
<evidence type="ECO:0000313" key="2">
    <source>
        <dbReference type="Proteomes" id="UP000616885"/>
    </source>
</evidence>
<reference evidence="1" key="1">
    <citation type="submission" date="2020-10" db="EMBL/GenBank/DDBJ databases">
        <title>High-Quality Genome Resource of Clonostachys rosea strain S41 by Oxford Nanopore Long-Read Sequencing.</title>
        <authorList>
            <person name="Wang H."/>
        </authorList>
    </citation>
    <scope>NUCLEOTIDE SEQUENCE</scope>
    <source>
        <strain evidence="1">S41</strain>
    </source>
</reference>
<accession>A0A8H7TQF5</accession>
<dbReference type="AlphaFoldDB" id="A0A8H7TQF5"/>
<proteinExistence type="predicted"/>
<name>A0A8H7TQF5_BIOOC</name>